<reference evidence="2 3" key="1">
    <citation type="submission" date="2018-05" db="EMBL/GenBank/DDBJ databases">
        <title>Genomic Encyclopedia of Archaeal and Bacterial Type Strains, Phase II (KMG-II): from individual species to whole genera.</title>
        <authorList>
            <person name="Goeker M."/>
        </authorList>
    </citation>
    <scope>NUCLEOTIDE SEQUENCE [LARGE SCALE GENOMIC DNA]</scope>
    <source>
        <strain evidence="2 3">DSM 22214</strain>
    </source>
</reference>
<comment type="caution">
    <text evidence="2">The sequence shown here is derived from an EMBL/GenBank/DDBJ whole genome shotgun (WGS) entry which is preliminary data.</text>
</comment>
<sequence length="263" mass="30809">MNLQDILQHSHHLLVLLVLFILAKIFPTNKKEKDYKKYELEDIEKTYKKYQWSPSIAILIVLFVGVVLYYSLRNINILLQTKPKDAIFYLRFETMPLIVTIGVIFTFSISIMEKSMLSMMSKEDYEKFNTKYELEYGLSSNGAEVFAKYWKLFFGCITVFLIFYFWNIDGKITKDSIELGDYGTTVKKKYSLNQVKKIQFYPNPNPDIAILVEDEYKVIFNNSEEWDTGSSGIRGTENLSEVMKYISDKSKIRIDTLIVQKSK</sequence>
<gene>
    <name evidence="2" type="ORF">LV89_01105</name>
</gene>
<keyword evidence="1" id="KW-0472">Membrane</keyword>
<dbReference type="AlphaFoldDB" id="A0A316EF55"/>
<feature type="transmembrane region" description="Helical" evidence="1">
    <location>
        <begin position="50"/>
        <end position="72"/>
    </location>
</feature>
<evidence type="ECO:0000256" key="1">
    <source>
        <dbReference type="SAM" id="Phobius"/>
    </source>
</evidence>
<keyword evidence="3" id="KW-1185">Reference proteome</keyword>
<feature type="transmembrane region" description="Helical" evidence="1">
    <location>
        <begin position="149"/>
        <end position="166"/>
    </location>
</feature>
<dbReference type="RefSeq" id="WP_109741875.1">
    <property type="nucleotide sequence ID" value="NZ_QGGO01000004.1"/>
</dbReference>
<feature type="transmembrane region" description="Helical" evidence="1">
    <location>
        <begin position="92"/>
        <end position="112"/>
    </location>
</feature>
<dbReference type="EMBL" id="QGGO01000004">
    <property type="protein sequence ID" value="PWK28322.1"/>
    <property type="molecule type" value="Genomic_DNA"/>
</dbReference>
<evidence type="ECO:0000313" key="2">
    <source>
        <dbReference type="EMBL" id="PWK28322.1"/>
    </source>
</evidence>
<evidence type="ECO:0000313" key="3">
    <source>
        <dbReference type="Proteomes" id="UP000245489"/>
    </source>
</evidence>
<keyword evidence="1" id="KW-0812">Transmembrane</keyword>
<protein>
    <submittedName>
        <fullName evidence="2">Uncharacterized protein</fullName>
    </submittedName>
</protein>
<keyword evidence="1" id="KW-1133">Transmembrane helix</keyword>
<proteinExistence type="predicted"/>
<dbReference type="Proteomes" id="UP000245489">
    <property type="component" value="Unassembled WGS sequence"/>
</dbReference>
<accession>A0A316EF55</accession>
<name>A0A316EF55_9BACT</name>
<organism evidence="2 3">
    <name type="scientific">Arcicella aurantiaca</name>
    <dbReference type="NCBI Taxonomy" id="591202"/>
    <lineage>
        <taxon>Bacteria</taxon>
        <taxon>Pseudomonadati</taxon>
        <taxon>Bacteroidota</taxon>
        <taxon>Cytophagia</taxon>
        <taxon>Cytophagales</taxon>
        <taxon>Flectobacillaceae</taxon>
        <taxon>Arcicella</taxon>
    </lineage>
</organism>
<feature type="transmembrane region" description="Helical" evidence="1">
    <location>
        <begin position="12"/>
        <end position="29"/>
    </location>
</feature>